<evidence type="ECO:0000313" key="4">
    <source>
        <dbReference type="EMBL" id="SDK55595.1"/>
    </source>
</evidence>
<evidence type="ECO:0000256" key="1">
    <source>
        <dbReference type="ARBA" id="ARBA00022729"/>
    </source>
</evidence>
<dbReference type="SMART" id="SM00749">
    <property type="entry name" value="BON"/>
    <property type="match status" value="1"/>
</dbReference>
<dbReference type="STRING" id="492660.SAMN05192566_1641"/>
<keyword evidence="5" id="KW-1185">Reference proteome</keyword>
<feature type="chain" id="PRO_5011644084" evidence="2">
    <location>
        <begin position="25"/>
        <end position="194"/>
    </location>
</feature>
<evidence type="ECO:0000256" key="2">
    <source>
        <dbReference type="SAM" id="SignalP"/>
    </source>
</evidence>
<feature type="signal peptide" evidence="2">
    <location>
        <begin position="1"/>
        <end position="24"/>
    </location>
</feature>
<accession>A0A1G9CVW3</accession>
<dbReference type="EMBL" id="FNFX01000003">
    <property type="protein sequence ID" value="SDK55595.1"/>
    <property type="molecule type" value="Genomic_DNA"/>
</dbReference>
<gene>
    <name evidence="4" type="ORF">SAMN05192566_1641</name>
</gene>
<dbReference type="Proteomes" id="UP000198629">
    <property type="component" value="Unassembled WGS sequence"/>
</dbReference>
<reference evidence="5" key="1">
    <citation type="submission" date="2016-10" db="EMBL/GenBank/DDBJ databases">
        <authorList>
            <person name="Varghese N."/>
            <person name="Submissions S."/>
        </authorList>
    </citation>
    <scope>NUCLEOTIDE SEQUENCE [LARGE SCALE GENOMIC DNA]</scope>
    <source>
        <strain evidence="5">CBMB127</strain>
    </source>
</reference>
<name>A0A1G9CVW3_9PROT</name>
<evidence type="ECO:0000313" key="5">
    <source>
        <dbReference type="Proteomes" id="UP000198629"/>
    </source>
</evidence>
<feature type="domain" description="BON" evidence="3">
    <location>
        <begin position="127"/>
        <end position="194"/>
    </location>
</feature>
<sequence>MTSKIFTRKLSAIALLLISTQLSGCFPAVVGGAAAGGAMAADRRSSGIYVEDENIELKTLKRLSQYMDKASHINVTSYNRIVLLTGEAPNEGQQSQAETLAREIANVRDIHNAITVGPASSIGDRSNDTYLTTKVKTRFLSENLFPANVVKVVTEASVVYLLGIVSEKEANDAVEIARTTEGVTKVVKVFEYTN</sequence>
<dbReference type="Gene3D" id="3.30.1340.30">
    <property type="match status" value="1"/>
</dbReference>
<dbReference type="PROSITE" id="PS50914">
    <property type="entry name" value="BON"/>
    <property type="match status" value="2"/>
</dbReference>
<feature type="domain" description="BON" evidence="3">
    <location>
        <begin position="51"/>
        <end position="118"/>
    </location>
</feature>
<dbReference type="RefSeq" id="WP_091471656.1">
    <property type="nucleotide sequence ID" value="NZ_FNFX01000003.1"/>
</dbReference>
<keyword evidence="1 2" id="KW-0732">Signal</keyword>
<dbReference type="PANTHER" id="PTHR34606:SF4">
    <property type="entry name" value="OUTER MEMBRANE LIPOPROTEIN DOLP"/>
    <property type="match status" value="1"/>
</dbReference>
<protein>
    <submittedName>
        <fullName evidence="4">Osmotically-inducible protein OsmY, contains BON domain</fullName>
    </submittedName>
</protein>
<dbReference type="InterPro" id="IPR014004">
    <property type="entry name" value="Transpt-assoc_nodulatn_dom_bac"/>
</dbReference>
<proteinExistence type="predicted"/>
<evidence type="ECO:0000259" key="3">
    <source>
        <dbReference type="PROSITE" id="PS50914"/>
    </source>
</evidence>
<dbReference type="InterPro" id="IPR051686">
    <property type="entry name" value="Lipoprotein_DolP"/>
</dbReference>
<dbReference type="InterPro" id="IPR007055">
    <property type="entry name" value="BON_dom"/>
</dbReference>
<dbReference type="PANTHER" id="PTHR34606">
    <property type="entry name" value="BON DOMAIN-CONTAINING PROTEIN"/>
    <property type="match status" value="1"/>
</dbReference>
<dbReference type="Pfam" id="PF04972">
    <property type="entry name" value="BON"/>
    <property type="match status" value="2"/>
</dbReference>
<organism evidence="4 5">
    <name type="scientific">Methylophilus rhizosphaerae</name>
    <dbReference type="NCBI Taxonomy" id="492660"/>
    <lineage>
        <taxon>Bacteria</taxon>
        <taxon>Pseudomonadati</taxon>
        <taxon>Pseudomonadota</taxon>
        <taxon>Betaproteobacteria</taxon>
        <taxon>Nitrosomonadales</taxon>
        <taxon>Methylophilaceae</taxon>
        <taxon>Methylophilus</taxon>
    </lineage>
</organism>
<dbReference type="OrthoDB" id="5294487at2"/>
<dbReference type="AlphaFoldDB" id="A0A1G9CVW3"/>